<dbReference type="GO" id="GO:0003988">
    <property type="term" value="F:acetyl-CoA C-acyltransferase activity"/>
    <property type="evidence" value="ECO:0007669"/>
    <property type="project" value="UniProtKB-EC"/>
</dbReference>
<sequence>MEDVYIIGVGMTPFGRHLDKSLKQLVAWALNDALSDAGIDKSEIQAAFFGNAVQGFMEGQTCIRGQVALLPQGLHGIPVFNVENACATASSAFNLAVNHLRAGAGEVALAIGAEKMYDEDKAKMFAIFDSGWDVHTPKENANRLIALGQGIDPPPGSVSDRPYSVFMDVYAALGRQLMRLHDITQEQMAFVAAKNHTHAVDNERAQYRKPMTADEVLAGRAICYPLTLPMCAPISDGAAAAIICTGAALKRLGVQASRAVKVRASVIRSATARGGDDLENHITRLTARAAYEQAGVAPEDVDVVEVHDATAIGELIQSANLGLCELGAAGRFAQSGATTLGGRVPINPSGGLESKGHPIGATGIGQIFELVAQLRGEAGSRQVNNARIAVQENGGGLWGFEEAVAHIAVFERGAA</sequence>
<name>A0ABU8BI04_9BRAD</name>
<dbReference type="RefSeq" id="WP_334483968.1">
    <property type="nucleotide sequence ID" value="NZ_JAZHRV010000001.1"/>
</dbReference>
<dbReference type="Pfam" id="PF22691">
    <property type="entry name" value="Thiolase_C_1"/>
    <property type="match status" value="1"/>
</dbReference>
<dbReference type="InterPro" id="IPR002155">
    <property type="entry name" value="Thiolase"/>
</dbReference>
<evidence type="ECO:0000313" key="3">
    <source>
        <dbReference type="EMBL" id="MEH2557603.1"/>
    </source>
</evidence>
<comment type="caution">
    <text evidence="3">The sequence shown here is derived from an EMBL/GenBank/DDBJ whole genome shotgun (WGS) entry which is preliminary data.</text>
</comment>
<dbReference type="Proteomes" id="UP001364224">
    <property type="component" value="Unassembled WGS sequence"/>
</dbReference>
<dbReference type="CDD" id="cd00829">
    <property type="entry name" value="SCP-x_thiolase"/>
    <property type="match status" value="1"/>
</dbReference>
<dbReference type="Pfam" id="PF00108">
    <property type="entry name" value="Thiolase_N"/>
    <property type="match status" value="1"/>
</dbReference>
<evidence type="ECO:0000259" key="2">
    <source>
        <dbReference type="Pfam" id="PF22691"/>
    </source>
</evidence>
<reference evidence="3 4" key="1">
    <citation type="submission" date="2024-02" db="EMBL/GenBank/DDBJ databases">
        <title>Adaptive strategies in a cosmopolitan and abundant soil bacterium.</title>
        <authorList>
            <person name="Carini P."/>
        </authorList>
    </citation>
    <scope>NUCLEOTIDE SEQUENCE [LARGE SCALE GENOMIC DNA]</scope>
    <source>
        <strain evidence="3 4">AZCC 1608</strain>
    </source>
</reference>
<protein>
    <submittedName>
        <fullName evidence="3">Acetyl-CoA acyltransferase</fullName>
        <ecNumber evidence="3">2.3.1.16</ecNumber>
    </submittedName>
</protein>
<dbReference type="SUPFAM" id="SSF53901">
    <property type="entry name" value="Thiolase-like"/>
    <property type="match status" value="2"/>
</dbReference>
<evidence type="ECO:0000259" key="1">
    <source>
        <dbReference type="Pfam" id="PF00108"/>
    </source>
</evidence>
<accession>A0ABU8BI04</accession>
<dbReference type="InterPro" id="IPR020616">
    <property type="entry name" value="Thiolase_N"/>
</dbReference>
<dbReference type="EMBL" id="JAZHRV010000001">
    <property type="protein sequence ID" value="MEH2557603.1"/>
    <property type="molecule type" value="Genomic_DNA"/>
</dbReference>
<dbReference type="Gene3D" id="3.40.47.10">
    <property type="match status" value="1"/>
</dbReference>
<keyword evidence="4" id="KW-1185">Reference proteome</keyword>
<proteinExistence type="predicted"/>
<dbReference type="InterPro" id="IPR055140">
    <property type="entry name" value="Thiolase_C_2"/>
</dbReference>
<organism evidence="3 4">
    <name type="scientific">Bradyrhizobium algeriense</name>
    <dbReference type="NCBI Taxonomy" id="634784"/>
    <lineage>
        <taxon>Bacteria</taxon>
        <taxon>Pseudomonadati</taxon>
        <taxon>Pseudomonadota</taxon>
        <taxon>Alphaproteobacteria</taxon>
        <taxon>Hyphomicrobiales</taxon>
        <taxon>Nitrobacteraceae</taxon>
        <taxon>Bradyrhizobium</taxon>
    </lineage>
</organism>
<dbReference type="InterPro" id="IPR016039">
    <property type="entry name" value="Thiolase-like"/>
</dbReference>
<feature type="domain" description="Thiolase N-terminal" evidence="1">
    <location>
        <begin position="4"/>
        <end position="209"/>
    </location>
</feature>
<keyword evidence="3" id="KW-0012">Acyltransferase</keyword>
<dbReference type="PIRSF" id="PIRSF000429">
    <property type="entry name" value="Ac-CoA_Ac_transf"/>
    <property type="match status" value="1"/>
</dbReference>
<dbReference type="PANTHER" id="PTHR42870">
    <property type="entry name" value="ACETYL-COA C-ACETYLTRANSFERASE"/>
    <property type="match status" value="1"/>
</dbReference>
<gene>
    <name evidence="3" type="ORF">V1286_005132</name>
</gene>
<evidence type="ECO:0000313" key="4">
    <source>
        <dbReference type="Proteomes" id="UP001364224"/>
    </source>
</evidence>
<dbReference type="EC" id="2.3.1.16" evidence="3"/>
<feature type="domain" description="Thiolase C-terminal" evidence="2">
    <location>
        <begin position="277"/>
        <end position="399"/>
    </location>
</feature>
<dbReference type="PANTHER" id="PTHR42870:SF1">
    <property type="entry name" value="NON-SPECIFIC LIPID-TRANSFER PROTEIN-LIKE 2"/>
    <property type="match status" value="1"/>
</dbReference>
<keyword evidence="3" id="KW-0808">Transferase</keyword>